<feature type="signal peptide" evidence="2">
    <location>
        <begin position="1"/>
        <end position="21"/>
    </location>
</feature>
<dbReference type="NCBIfam" id="NF038128">
    <property type="entry name" value="choice_anch_J"/>
    <property type="match status" value="1"/>
</dbReference>
<dbReference type="Pfam" id="PF07675">
    <property type="entry name" value="Cleaved_Adhesin"/>
    <property type="match status" value="1"/>
</dbReference>
<evidence type="ECO:0000313" key="6">
    <source>
        <dbReference type="Proteomes" id="UP001138894"/>
    </source>
</evidence>
<dbReference type="InterPro" id="IPR026444">
    <property type="entry name" value="Secre_tail"/>
</dbReference>
<gene>
    <name evidence="5" type="ORF">KCG49_11375</name>
</gene>
<dbReference type="InterPro" id="IPR011628">
    <property type="entry name" value="Cleaved_adhesin"/>
</dbReference>
<reference evidence="5" key="1">
    <citation type="submission" date="2021-04" db="EMBL/GenBank/DDBJ databases">
        <authorList>
            <person name="Pira H."/>
            <person name="Risdian C."/>
            <person name="Wink J."/>
        </authorList>
    </citation>
    <scope>NUCLEOTIDE SEQUENCE</scope>
    <source>
        <strain evidence="5">WHY3</strain>
    </source>
</reference>
<evidence type="ECO:0000313" key="5">
    <source>
        <dbReference type="EMBL" id="MBV7269787.1"/>
    </source>
</evidence>
<feature type="domain" description="Secretion system C-terminal sorting" evidence="4">
    <location>
        <begin position="559"/>
        <end position="634"/>
    </location>
</feature>
<dbReference type="Pfam" id="PF11551">
    <property type="entry name" value="Omp28"/>
    <property type="match status" value="1"/>
</dbReference>
<evidence type="ECO:0000256" key="2">
    <source>
        <dbReference type="SAM" id="SignalP"/>
    </source>
</evidence>
<dbReference type="InterPro" id="IPR021615">
    <property type="entry name" value="Omp28"/>
</dbReference>
<feature type="domain" description="Cleaved adhesin" evidence="3">
    <location>
        <begin position="26"/>
        <end position="183"/>
    </location>
</feature>
<dbReference type="AlphaFoldDB" id="A0A9X1F9H5"/>
<keyword evidence="6" id="KW-1185">Reference proteome</keyword>
<dbReference type="RefSeq" id="WP_218546632.1">
    <property type="nucleotide sequence ID" value="NZ_JAGSPD010000009.1"/>
</dbReference>
<name>A0A9X1F9H5_9FLAO</name>
<organism evidence="5 6">
    <name type="scientific">Winogradskyella luteola</name>
    <dbReference type="NCBI Taxonomy" id="2828330"/>
    <lineage>
        <taxon>Bacteria</taxon>
        <taxon>Pseudomonadati</taxon>
        <taxon>Bacteroidota</taxon>
        <taxon>Flavobacteriia</taxon>
        <taxon>Flavobacteriales</taxon>
        <taxon>Flavobacteriaceae</taxon>
        <taxon>Winogradskyella</taxon>
    </lineage>
</organism>
<dbReference type="Pfam" id="PF18962">
    <property type="entry name" value="Por_Secre_tail"/>
    <property type="match status" value="1"/>
</dbReference>
<evidence type="ECO:0000256" key="1">
    <source>
        <dbReference type="ARBA" id="ARBA00022729"/>
    </source>
</evidence>
<comment type="caution">
    <text evidence="5">The sequence shown here is derived from an EMBL/GenBank/DDBJ whole genome shotgun (WGS) entry which is preliminary data.</text>
</comment>
<proteinExistence type="predicted"/>
<evidence type="ECO:0000259" key="3">
    <source>
        <dbReference type="Pfam" id="PF07675"/>
    </source>
</evidence>
<feature type="chain" id="PRO_5040865145" evidence="2">
    <location>
        <begin position="22"/>
        <end position="636"/>
    </location>
</feature>
<evidence type="ECO:0000259" key="4">
    <source>
        <dbReference type="Pfam" id="PF18962"/>
    </source>
</evidence>
<dbReference type="EMBL" id="JAGSPD010000009">
    <property type="protein sequence ID" value="MBV7269787.1"/>
    <property type="molecule type" value="Genomic_DNA"/>
</dbReference>
<sequence length="636" mass="67990">MIKKTTLLLTLCFACTQFATAQTYFYDDFSSGNLNDWTLTDSDGDGNNWYNADLDDGVQEEHATSASWIPTQPAGEILFPDNWMVSPAIDLTSASGNVFLEWKAYGQDQDWANENYSVYVATASDIATLGASATTFSEVVGASAGYVDRSLDVSAHTGQVIYVAFRHHNVSDQFRLNIDDVRVTSDPTPTDSFLKSIDLNKYSLISVDNQLAVNVKNIGANPISSLEINWNDGTTDHISTVNTSIAVNEVATVNHPMMVNYATAVEKNINVTITKINGITNPSPAVNSRITTFNTLSQSGTKAVLIEESTGTWCGWCPRGTVGLEYMATTYSNTVVAIAVHNGDPMTVSEYDTALVNVIGAGWPNSGVDRKLVGVDPGQASLQGAFDTQITEVVPMDLTASASQIGNNLTISAQANFYTSFSSADFRLGVIITEDGVTGTTSDYGQTNYYSGGGEGPMGGYESLPNPVPASQMVYDHVGRALLGGFNGQAGSVPAVINAGDTASYDFNYAIPATSNQDNMHIVVVLIDQTDGTIVSAVQSSVTQALSVEEVSGIDSVKIYPNPAKDLINVAFDASNGDYKITVTDMLGRTVINKSYEGLFGNQNIELPVAQLNAGHYIMNINDGNASYSTKFIVNK</sequence>
<accession>A0A9X1F9H5</accession>
<keyword evidence="1 2" id="KW-0732">Signal</keyword>
<dbReference type="NCBIfam" id="TIGR04183">
    <property type="entry name" value="Por_Secre_tail"/>
    <property type="match status" value="1"/>
</dbReference>
<protein>
    <submittedName>
        <fullName evidence="5">Omp28-related outer membrane protein</fullName>
    </submittedName>
</protein>
<dbReference type="Proteomes" id="UP001138894">
    <property type="component" value="Unassembled WGS sequence"/>
</dbReference>